<feature type="DNA-binding region" description="Homeobox" evidence="2">
    <location>
        <begin position="18"/>
        <end position="77"/>
    </location>
</feature>
<evidence type="ECO:0000256" key="2">
    <source>
        <dbReference type="PROSITE-ProRule" id="PRU00108"/>
    </source>
</evidence>
<dbReference type="GeneID" id="104611309"/>
<dbReference type="GO" id="GO:0003677">
    <property type="term" value="F:DNA binding"/>
    <property type="evidence" value="ECO:0007669"/>
    <property type="project" value="UniProtKB-UniRule"/>
</dbReference>
<dbReference type="STRING" id="4432.A0A1U8B6L6"/>
<gene>
    <name evidence="6" type="primary">LOC104611309</name>
</gene>
<dbReference type="PANTHER" id="PTHR47713:SF2">
    <property type="entry name" value="HOMEODOMAIN-LIKE SUPERFAMILY PROTEIN"/>
    <property type="match status" value="1"/>
</dbReference>
<accession>A0A1U8B6L6</accession>
<evidence type="ECO:0000256" key="4">
    <source>
        <dbReference type="SAM" id="MobiDB-lite"/>
    </source>
</evidence>
<dbReference type="FunCoup" id="A0A1U8B6L6">
    <property type="interactions" value="930"/>
</dbReference>
<evidence type="ECO:0000313" key="5">
    <source>
        <dbReference type="Proteomes" id="UP000189703"/>
    </source>
</evidence>
<dbReference type="PANTHER" id="PTHR47713">
    <property type="entry name" value="HOMEODOMAIN-LIKE SUPERFAMILY PROTEIN"/>
    <property type="match status" value="1"/>
</dbReference>
<dbReference type="InterPro" id="IPR009057">
    <property type="entry name" value="Homeodomain-like_sf"/>
</dbReference>
<evidence type="ECO:0000313" key="6">
    <source>
        <dbReference type="RefSeq" id="XP_010276612.1"/>
    </source>
</evidence>
<evidence type="ECO:0000256" key="3">
    <source>
        <dbReference type="RuleBase" id="RU000682"/>
    </source>
</evidence>
<keyword evidence="2 3" id="KW-0539">Nucleus</keyword>
<feature type="region of interest" description="Disordered" evidence="4">
    <location>
        <begin position="321"/>
        <end position="343"/>
    </location>
</feature>
<dbReference type="RefSeq" id="XP_010276612.1">
    <property type="nucleotide sequence ID" value="XM_010278310.2"/>
</dbReference>
<dbReference type="CDD" id="cd00086">
    <property type="entry name" value="homeodomain"/>
    <property type="match status" value="1"/>
</dbReference>
<dbReference type="OMA" id="AMEMPSS"/>
<feature type="region of interest" description="Disordered" evidence="4">
    <location>
        <begin position="90"/>
        <end position="116"/>
    </location>
</feature>
<dbReference type="Gene3D" id="1.10.10.60">
    <property type="entry name" value="Homeodomain-like"/>
    <property type="match status" value="1"/>
</dbReference>
<keyword evidence="2 3" id="KW-0371">Homeobox</keyword>
<sequence length="531" mass="59872">MGESCDIHSEEDKAVPEKNKKRRLKTPFQVEALEKFYNEHKYPTESMKLQLAEEIGLSEKQVSGWFCHRRLKDKKLSKDEAYASARQDLSSGVIQDRGSGHRQDSCSSTKQGEYKHFDPKEVESRRLYGQEYPSGDMILMSRGQYIHTGNYNAMENSSSGSSSASQDRLFAQSEDPYDMESLRYSSQNGSYLLMNSKGIKNRGHMMSSGYLNVQDEVENAAITAVKRQLGRHYREDGPPLGVEFQPLPPGAFDSPVTNPNHEPYYVGDPIVQSSHSIPSVCKDPTLGTRYDRYNSMMHTQGSYPEGACLRRTMLDHRDEFSSFPSKRKSSFTSCSNRAPDKNSMYMDGDSIEETSMLNISRNCGARSKHSVQGIRSDALANDLPHVYGGKLIASEPFYPQLHKCDDSTNPHLFQRNDYIGSKSSNLVLTHSGSLDTEERGKSGRMAKGEKLYRERTSKEYANPVKVRMQPENEIRIGRRMRGHELIPRDYASKTPSPQELLSWTNHMKGSAGEMPTSFSEDETAATSSSMD</sequence>
<feature type="region of interest" description="Disordered" evidence="4">
    <location>
        <begin position="1"/>
        <end position="22"/>
    </location>
</feature>
<dbReference type="KEGG" id="nnu:104611309"/>
<dbReference type="SMART" id="SM00389">
    <property type="entry name" value="HOX"/>
    <property type="match status" value="1"/>
</dbReference>
<dbReference type="OrthoDB" id="6159439at2759"/>
<organism evidence="5 6">
    <name type="scientific">Nelumbo nucifera</name>
    <name type="common">Sacred lotus</name>
    <dbReference type="NCBI Taxonomy" id="4432"/>
    <lineage>
        <taxon>Eukaryota</taxon>
        <taxon>Viridiplantae</taxon>
        <taxon>Streptophyta</taxon>
        <taxon>Embryophyta</taxon>
        <taxon>Tracheophyta</taxon>
        <taxon>Spermatophyta</taxon>
        <taxon>Magnoliopsida</taxon>
        <taxon>Proteales</taxon>
        <taxon>Nelumbonaceae</taxon>
        <taxon>Nelumbo</taxon>
    </lineage>
</organism>
<feature type="compositionally biased region" description="Basic and acidic residues" evidence="4">
    <location>
        <begin position="1"/>
        <end position="18"/>
    </location>
</feature>
<keyword evidence="5" id="KW-1185">Reference proteome</keyword>
<comment type="subcellular location">
    <subcellularLocation>
        <location evidence="1 2 3">Nucleus</location>
    </subcellularLocation>
</comment>
<feature type="compositionally biased region" description="Polar residues" evidence="4">
    <location>
        <begin position="493"/>
        <end position="507"/>
    </location>
</feature>
<dbReference type="PROSITE" id="PS50071">
    <property type="entry name" value="HOMEOBOX_2"/>
    <property type="match status" value="1"/>
</dbReference>
<reference evidence="6" key="1">
    <citation type="submission" date="2025-08" db="UniProtKB">
        <authorList>
            <consortium name="RefSeq"/>
        </authorList>
    </citation>
    <scope>IDENTIFICATION</scope>
</reference>
<keyword evidence="2 3" id="KW-0238">DNA-binding</keyword>
<dbReference type="eggNOG" id="KOG0488">
    <property type="taxonomic scope" value="Eukaryota"/>
</dbReference>
<dbReference type="Proteomes" id="UP000189703">
    <property type="component" value="Unplaced"/>
</dbReference>
<dbReference type="SUPFAM" id="SSF46689">
    <property type="entry name" value="Homeodomain-like"/>
    <property type="match status" value="1"/>
</dbReference>
<proteinExistence type="predicted"/>
<dbReference type="Pfam" id="PF00046">
    <property type="entry name" value="Homeodomain"/>
    <property type="match status" value="1"/>
</dbReference>
<feature type="region of interest" description="Disordered" evidence="4">
    <location>
        <begin position="488"/>
        <end position="531"/>
    </location>
</feature>
<dbReference type="AlphaFoldDB" id="A0A1U8B6L6"/>
<dbReference type="GO" id="GO:0005634">
    <property type="term" value="C:nucleus"/>
    <property type="evidence" value="ECO:0007669"/>
    <property type="project" value="UniProtKB-SubCell"/>
</dbReference>
<evidence type="ECO:0000256" key="1">
    <source>
        <dbReference type="ARBA" id="ARBA00004123"/>
    </source>
</evidence>
<name>A0A1U8B6L6_NELNU</name>
<protein>
    <submittedName>
        <fullName evidence="6">Uncharacterized protein LOC104611309</fullName>
    </submittedName>
</protein>
<dbReference type="InterPro" id="IPR001356">
    <property type="entry name" value="HD"/>
</dbReference>